<dbReference type="EMBL" id="JAFCMP010000005">
    <property type="protein sequence ID" value="KAG5192468.1"/>
    <property type="molecule type" value="Genomic_DNA"/>
</dbReference>
<feature type="non-terminal residue" evidence="3">
    <location>
        <position position="1"/>
    </location>
</feature>
<evidence type="ECO:0000313" key="4">
    <source>
        <dbReference type="Proteomes" id="UP000664859"/>
    </source>
</evidence>
<dbReference type="Gene3D" id="1.10.10.60">
    <property type="entry name" value="Homeodomain-like"/>
    <property type="match status" value="2"/>
</dbReference>
<gene>
    <name evidence="3" type="ORF">JKP88DRAFT_148078</name>
</gene>
<dbReference type="InterPro" id="IPR017930">
    <property type="entry name" value="Myb_dom"/>
</dbReference>
<dbReference type="PANTHER" id="PTHR45614">
    <property type="entry name" value="MYB PROTEIN-RELATED"/>
    <property type="match status" value="1"/>
</dbReference>
<comment type="caution">
    <text evidence="3">The sequence shown here is derived from an EMBL/GenBank/DDBJ whole genome shotgun (WGS) entry which is preliminary data.</text>
</comment>
<dbReference type="CDD" id="cd00167">
    <property type="entry name" value="SANT"/>
    <property type="match status" value="2"/>
</dbReference>
<dbReference type="PROSITE" id="PS50090">
    <property type="entry name" value="MYB_LIKE"/>
    <property type="match status" value="2"/>
</dbReference>
<organism evidence="3 4">
    <name type="scientific">Tribonema minus</name>
    <dbReference type="NCBI Taxonomy" id="303371"/>
    <lineage>
        <taxon>Eukaryota</taxon>
        <taxon>Sar</taxon>
        <taxon>Stramenopiles</taxon>
        <taxon>Ochrophyta</taxon>
        <taxon>PX clade</taxon>
        <taxon>Xanthophyceae</taxon>
        <taxon>Tribonematales</taxon>
        <taxon>Tribonemataceae</taxon>
        <taxon>Tribonema</taxon>
    </lineage>
</organism>
<reference evidence="3" key="1">
    <citation type="submission" date="2021-02" db="EMBL/GenBank/DDBJ databases">
        <title>First Annotated Genome of the Yellow-green Alga Tribonema minus.</title>
        <authorList>
            <person name="Mahan K.M."/>
        </authorList>
    </citation>
    <scope>NUCLEOTIDE SEQUENCE</scope>
    <source>
        <strain evidence="3">UTEX B ZZ1240</strain>
    </source>
</reference>
<dbReference type="AlphaFoldDB" id="A0A835ZPI2"/>
<feature type="non-terminal residue" evidence="3">
    <location>
        <position position="114"/>
    </location>
</feature>
<dbReference type="OrthoDB" id="2143914at2759"/>
<dbReference type="InterPro" id="IPR001005">
    <property type="entry name" value="SANT/Myb"/>
</dbReference>
<dbReference type="Pfam" id="PF13921">
    <property type="entry name" value="Myb_DNA-bind_6"/>
    <property type="match status" value="1"/>
</dbReference>
<dbReference type="InterPro" id="IPR050560">
    <property type="entry name" value="MYB_TF"/>
</dbReference>
<feature type="domain" description="Myb-like" evidence="1">
    <location>
        <begin position="1"/>
        <end position="54"/>
    </location>
</feature>
<sequence length="114" mass="13618">ERRAWSKREDDAISGLVTHYGVKRWSLIAQNLSKEVEGAVRSGKQCRTRWLNHLDPSLRRDPWTDEEEQVIYNAQRRLGNKWAEIAKLLTGRTDNAIKNHWYSTMRKNMRRRQK</sequence>
<dbReference type="PROSITE" id="PS51294">
    <property type="entry name" value="HTH_MYB"/>
    <property type="match status" value="2"/>
</dbReference>
<dbReference type="GO" id="GO:0000981">
    <property type="term" value="F:DNA-binding transcription factor activity, RNA polymerase II-specific"/>
    <property type="evidence" value="ECO:0007669"/>
    <property type="project" value="TreeGrafter"/>
</dbReference>
<evidence type="ECO:0000259" key="1">
    <source>
        <dbReference type="PROSITE" id="PS50090"/>
    </source>
</evidence>
<proteinExistence type="predicted"/>
<feature type="domain" description="HTH myb-type" evidence="2">
    <location>
        <begin position="55"/>
        <end position="109"/>
    </location>
</feature>
<evidence type="ECO:0000259" key="2">
    <source>
        <dbReference type="PROSITE" id="PS51294"/>
    </source>
</evidence>
<dbReference type="InterPro" id="IPR009057">
    <property type="entry name" value="Homeodomain-like_sf"/>
</dbReference>
<evidence type="ECO:0000313" key="3">
    <source>
        <dbReference type="EMBL" id="KAG5192468.1"/>
    </source>
</evidence>
<keyword evidence="4" id="KW-1185">Reference proteome</keyword>
<name>A0A835ZPI2_9STRA</name>
<keyword evidence="3" id="KW-0371">Homeobox</keyword>
<dbReference type="SMART" id="SM00717">
    <property type="entry name" value="SANT"/>
    <property type="match status" value="2"/>
</dbReference>
<dbReference type="PANTHER" id="PTHR45614:SF274">
    <property type="entry name" value="MYB-LIKE DNA-BINDING PROTEIN"/>
    <property type="match status" value="1"/>
</dbReference>
<dbReference type="GO" id="GO:0005634">
    <property type="term" value="C:nucleus"/>
    <property type="evidence" value="ECO:0007669"/>
    <property type="project" value="TreeGrafter"/>
</dbReference>
<dbReference type="Proteomes" id="UP000664859">
    <property type="component" value="Unassembled WGS sequence"/>
</dbReference>
<keyword evidence="3" id="KW-0238">DNA-binding</keyword>
<dbReference type="GO" id="GO:0000978">
    <property type="term" value="F:RNA polymerase II cis-regulatory region sequence-specific DNA binding"/>
    <property type="evidence" value="ECO:0007669"/>
    <property type="project" value="TreeGrafter"/>
</dbReference>
<feature type="domain" description="HTH myb-type" evidence="2">
    <location>
        <begin position="1"/>
        <end position="54"/>
    </location>
</feature>
<feature type="domain" description="Myb-like" evidence="1">
    <location>
        <begin position="55"/>
        <end position="105"/>
    </location>
</feature>
<dbReference type="SUPFAM" id="SSF46689">
    <property type="entry name" value="Homeodomain-like"/>
    <property type="match status" value="1"/>
</dbReference>
<protein>
    <submittedName>
        <fullName evidence="3">Homeodomain-like protein</fullName>
    </submittedName>
</protein>
<accession>A0A835ZPI2</accession>